<evidence type="ECO:0000256" key="3">
    <source>
        <dbReference type="ARBA" id="ARBA00023015"/>
    </source>
</evidence>
<dbReference type="AlphaFoldDB" id="A0A285PMP7"/>
<dbReference type="Pfam" id="PF22381">
    <property type="entry name" value="Staph_reg_Sar_Rot"/>
    <property type="match status" value="1"/>
</dbReference>
<dbReference type="SMART" id="SM00347">
    <property type="entry name" value="HTH_MARR"/>
    <property type="match status" value="1"/>
</dbReference>
<feature type="domain" description="HTH marR-type" evidence="6">
    <location>
        <begin position="9"/>
        <end position="143"/>
    </location>
</feature>
<accession>A0A285PMP7</accession>
<dbReference type="GO" id="GO:0003700">
    <property type="term" value="F:DNA-binding transcription factor activity"/>
    <property type="evidence" value="ECO:0007669"/>
    <property type="project" value="InterPro"/>
</dbReference>
<dbReference type="PANTHER" id="PTHR33164">
    <property type="entry name" value="TRANSCRIPTIONAL REGULATOR, MARR FAMILY"/>
    <property type="match status" value="1"/>
</dbReference>
<dbReference type="GO" id="GO:0003677">
    <property type="term" value="F:DNA binding"/>
    <property type="evidence" value="ECO:0007669"/>
    <property type="project" value="UniProtKB-KW"/>
</dbReference>
<evidence type="ECO:0000313" key="8">
    <source>
        <dbReference type="Proteomes" id="UP000219439"/>
    </source>
</evidence>
<dbReference type="SUPFAM" id="SSF46785">
    <property type="entry name" value="Winged helix' DNA-binding domain"/>
    <property type="match status" value="1"/>
</dbReference>
<dbReference type="Proteomes" id="UP000219439">
    <property type="component" value="Unassembled WGS sequence"/>
</dbReference>
<evidence type="ECO:0000256" key="2">
    <source>
        <dbReference type="ARBA" id="ARBA00022490"/>
    </source>
</evidence>
<dbReference type="InterPro" id="IPR055166">
    <property type="entry name" value="Transc_reg_Sar_Rot_HTH"/>
</dbReference>
<name>A0A285PMP7_9HYPH</name>
<dbReference type="FunFam" id="1.10.10.10:FF:000163">
    <property type="entry name" value="MarR family transcriptional regulator"/>
    <property type="match status" value="1"/>
</dbReference>
<dbReference type="PANTHER" id="PTHR33164:SF5">
    <property type="entry name" value="ORGANIC HYDROPEROXIDE RESISTANCE TRANSCRIPTIONAL REGULATOR"/>
    <property type="match status" value="1"/>
</dbReference>
<evidence type="ECO:0000313" key="7">
    <source>
        <dbReference type="EMBL" id="SNZ21161.1"/>
    </source>
</evidence>
<evidence type="ECO:0000256" key="1">
    <source>
        <dbReference type="ARBA" id="ARBA00004496"/>
    </source>
</evidence>
<keyword evidence="3" id="KW-0805">Transcription regulation</keyword>
<evidence type="ECO:0000259" key="6">
    <source>
        <dbReference type="PROSITE" id="PS50995"/>
    </source>
</evidence>
<sequence length="145" mass="16438">MTKRTLPLSQQLCFALYSANNAMGQLYRPLLAELGLTYPQYLVMLALWERDALSVGELGKSLVLESNTLTPLLKRMEAADFVMRNRDKDDERVVIVSLTDKGRQLEEKAHDIGICVIRKAEDDAVDLLALRDQIFELADRLRGTE</sequence>
<evidence type="ECO:0000256" key="4">
    <source>
        <dbReference type="ARBA" id="ARBA00023125"/>
    </source>
</evidence>
<organism evidence="7 8">
    <name type="scientific">Cohaesibacter gelatinilyticus</name>
    <dbReference type="NCBI Taxonomy" id="372072"/>
    <lineage>
        <taxon>Bacteria</taxon>
        <taxon>Pseudomonadati</taxon>
        <taxon>Pseudomonadota</taxon>
        <taxon>Alphaproteobacteria</taxon>
        <taxon>Hyphomicrobiales</taxon>
        <taxon>Cohaesibacteraceae</taxon>
    </lineage>
</organism>
<dbReference type="InterPro" id="IPR036388">
    <property type="entry name" value="WH-like_DNA-bd_sf"/>
</dbReference>
<dbReference type="InterPro" id="IPR000835">
    <property type="entry name" value="HTH_MarR-typ"/>
</dbReference>
<dbReference type="OrthoDB" id="9806864at2"/>
<evidence type="ECO:0000256" key="5">
    <source>
        <dbReference type="ARBA" id="ARBA00023163"/>
    </source>
</evidence>
<dbReference type="PROSITE" id="PS50995">
    <property type="entry name" value="HTH_MARR_2"/>
    <property type="match status" value="1"/>
</dbReference>
<gene>
    <name evidence="7" type="ORF">SAMN06265368_4278</name>
</gene>
<dbReference type="Gene3D" id="1.10.10.10">
    <property type="entry name" value="Winged helix-like DNA-binding domain superfamily/Winged helix DNA-binding domain"/>
    <property type="match status" value="1"/>
</dbReference>
<protein>
    <submittedName>
        <fullName evidence="7">Transcriptional regulator, MarR family</fullName>
    </submittedName>
</protein>
<dbReference type="InterPro" id="IPR039422">
    <property type="entry name" value="MarR/SlyA-like"/>
</dbReference>
<dbReference type="RefSeq" id="WP_097155545.1">
    <property type="nucleotide sequence ID" value="NZ_OBEL01000007.1"/>
</dbReference>
<dbReference type="GO" id="GO:0005737">
    <property type="term" value="C:cytoplasm"/>
    <property type="evidence" value="ECO:0007669"/>
    <property type="project" value="UniProtKB-SubCell"/>
</dbReference>
<dbReference type="InterPro" id="IPR036390">
    <property type="entry name" value="WH_DNA-bd_sf"/>
</dbReference>
<proteinExistence type="predicted"/>
<dbReference type="EMBL" id="OBEL01000007">
    <property type="protein sequence ID" value="SNZ21161.1"/>
    <property type="molecule type" value="Genomic_DNA"/>
</dbReference>
<comment type="subcellular location">
    <subcellularLocation>
        <location evidence="1">Cytoplasm</location>
    </subcellularLocation>
</comment>
<keyword evidence="2" id="KW-0963">Cytoplasm</keyword>
<keyword evidence="8" id="KW-1185">Reference proteome</keyword>
<dbReference type="GO" id="GO:0006950">
    <property type="term" value="P:response to stress"/>
    <property type="evidence" value="ECO:0007669"/>
    <property type="project" value="TreeGrafter"/>
</dbReference>
<keyword evidence="4" id="KW-0238">DNA-binding</keyword>
<keyword evidence="5" id="KW-0804">Transcription</keyword>
<reference evidence="7 8" key="1">
    <citation type="submission" date="2017-09" db="EMBL/GenBank/DDBJ databases">
        <authorList>
            <person name="Ehlers B."/>
            <person name="Leendertz F.H."/>
        </authorList>
    </citation>
    <scope>NUCLEOTIDE SEQUENCE [LARGE SCALE GENOMIC DNA]</scope>
    <source>
        <strain evidence="7 8">DSM 18289</strain>
    </source>
</reference>
<dbReference type="PRINTS" id="PR00598">
    <property type="entry name" value="HTHMARR"/>
</dbReference>